<accession>A0ACB7TKY7</accession>
<evidence type="ECO:0000313" key="1">
    <source>
        <dbReference type="EMBL" id="KAH6946761.1"/>
    </source>
</evidence>
<protein>
    <submittedName>
        <fullName evidence="1">Uncharacterized protein</fullName>
    </submittedName>
</protein>
<evidence type="ECO:0000313" key="2">
    <source>
        <dbReference type="Proteomes" id="UP000821845"/>
    </source>
</evidence>
<comment type="caution">
    <text evidence="1">The sequence shown here is derived from an EMBL/GenBank/DDBJ whole genome shotgun (WGS) entry which is preliminary data.</text>
</comment>
<organism evidence="1 2">
    <name type="scientific">Hyalomma asiaticum</name>
    <name type="common">Tick</name>
    <dbReference type="NCBI Taxonomy" id="266040"/>
    <lineage>
        <taxon>Eukaryota</taxon>
        <taxon>Metazoa</taxon>
        <taxon>Ecdysozoa</taxon>
        <taxon>Arthropoda</taxon>
        <taxon>Chelicerata</taxon>
        <taxon>Arachnida</taxon>
        <taxon>Acari</taxon>
        <taxon>Parasitiformes</taxon>
        <taxon>Ixodida</taxon>
        <taxon>Ixodoidea</taxon>
        <taxon>Ixodidae</taxon>
        <taxon>Hyalomminae</taxon>
        <taxon>Hyalomma</taxon>
    </lineage>
</organism>
<proteinExistence type="predicted"/>
<keyword evidence="2" id="KW-1185">Reference proteome</keyword>
<name>A0ACB7TKY7_HYAAI</name>
<dbReference type="Proteomes" id="UP000821845">
    <property type="component" value="Chromosome 1"/>
</dbReference>
<dbReference type="EMBL" id="CM023481">
    <property type="protein sequence ID" value="KAH6946761.1"/>
    <property type="molecule type" value="Genomic_DNA"/>
</dbReference>
<gene>
    <name evidence="1" type="ORF">HPB50_015053</name>
</gene>
<sequence length="559" mass="61483">MEVTDLIGESGTYQNVMLALSMYRGMMLAINNLCTSFIFPDVKHWCARPPAYADWDAEMWKANAIPRIGSGAKLDSCTHYAITDDGGFNNHSLVSCNSWEYDRSEFWPSGTEMWNLVCGSAWRNALPQSAYMTGMTVGFVSMGPISDIFGRRPVLLYGMVSYVILEYLMAVTSSFGFFCMLRFLNAVSVAAANNSLTLYVESIGPSYRGRSMVAYGIFWGVGIIVLAGLSAIVPGWQAQLAVFATMYALPLVLWRYIVESPKWLLTVGKYKEADEAIRKIAKINDTKNINEEDMNRLRNQYKEQRKNRESSACAGIMALCNSRTMIIFTLTNVVFQFCTAIVRYQLALDTGLLPVDPYMNFLVGGAIEVYDLAERIMMLVSRLCLANAININIIYLSEMFPTGARALATGFAQTVFGVGATVQPHINHPFGNATWDALFHAAMMFFAALALIPWPETKGRPLPDFVVNVKASGSSDNTNGTGDLATYSNAARATDGEDASESAASMNSIWNNRPETTESPVVMELTSFDRVIGVRRSTGSITSPRGAGAAAGLRHEHSF</sequence>
<reference evidence="1" key="1">
    <citation type="submission" date="2020-05" db="EMBL/GenBank/DDBJ databases">
        <title>Large-scale comparative analyses of tick genomes elucidate their genetic diversity and vector capacities.</title>
        <authorList>
            <person name="Jia N."/>
            <person name="Wang J."/>
            <person name="Shi W."/>
            <person name="Du L."/>
            <person name="Sun Y."/>
            <person name="Zhan W."/>
            <person name="Jiang J."/>
            <person name="Wang Q."/>
            <person name="Zhang B."/>
            <person name="Ji P."/>
            <person name="Sakyi L.B."/>
            <person name="Cui X."/>
            <person name="Yuan T."/>
            <person name="Jiang B."/>
            <person name="Yang W."/>
            <person name="Lam T.T.-Y."/>
            <person name="Chang Q."/>
            <person name="Ding S."/>
            <person name="Wang X."/>
            <person name="Zhu J."/>
            <person name="Ruan X."/>
            <person name="Zhao L."/>
            <person name="Wei J."/>
            <person name="Que T."/>
            <person name="Du C."/>
            <person name="Cheng J."/>
            <person name="Dai P."/>
            <person name="Han X."/>
            <person name="Huang E."/>
            <person name="Gao Y."/>
            <person name="Liu J."/>
            <person name="Shao H."/>
            <person name="Ye R."/>
            <person name="Li L."/>
            <person name="Wei W."/>
            <person name="Wang X."/>
            <person name="Wang C."/>
            <person name="Yang T."/>
            <person name="Huo Q."/>
            <person name="Li W."/>
            <person name="Guo W."/>
            <person name="Chen H."/>
            <person name="Zhou L."/>
            <person name="Ni X."/>
            <person name="Tian J."/>
            <person name="Zhou Y."/>
            <person name="Sheng Y."/>
            <person name="Liu T."/>
            <person name="Pan Y."/>
            <person name="Xia L."/>
            <person name="Li J."/>
            <person name="Zhao F."/>
            <person name="Cao W."/>
        </authorList>
    </citation>
    <scope>NUCLEOTIDE SEQUENCE</scope>
    <source>
        <strain evidence="1">Hyas-2018</strain>
    </source>
</reference>